<feature type="compositionally biased region" description="Polar residues" evidence="1">
    <location>
        <begin position="1"/>
        <end position="14"/>
    </location>
</feature>
<feature type="region of interest" description="Disordered" evidence="1">
    <location>
        <begin position="1"/>
        <end position="26"/>
    </location>
</feature>
<gene>
    <name evidence="2" type="ORF">SKAU_G00044360</name>
</gene>
<organism evidence="2 3">
    <name type="scientific">Synaphobranchus kaupii</name>
    <name type="common">Kaup's arrowtooth eel</name>
    <dbReference type="NCBI Taxonomy" id="118154"/>
    <lineage>
        <taxon>Eukaryota</taxon>
        <taxon>Metazoa</taxon>
        <taxon>Chordata</taxon>
        <taxon>Craniata</taxon>
        <taxon>Vertebrata</taxon>
        <taxon>Euteleostomi</taxon>
        <taxon>Actinopterygii</taxon>
        <taxon>Neopterygii</taxon>
        <taxon>Teleostei</taxon>
        <taxon>Anguilliformes</taxon>
        <taxon>Synaphobranchidae</taxon>
        <taxon>Synaphobranchus</taxon>
    </lineage>
</organism>
<protein>
    <submittedName>
        <fullName evidence="2">Uncharacterized protein</fullName>
    </submittedName>
</protein>
<proteinExistence type="predicted"/>
<dbReference type="EMBL" id="JAINUF010000002">
    <property type="protein sequence ID" value="KAJ8373856.1"/>
    <property type="molecule type" value="Genomic_DNA"/>
</dbReference>
<comment type="caution">
    <text evidence="2">The sequence shown here is derived from an EMBL/GenBank/DDBJ whole genome shotgun (WGS) entry which is preliminary data.</text>
</comment>
<evidence type="ECO:0000256" key="1">
    <source>
        <dbReference type="SAM" id="MobiDB-lite"/>
    </source>
</evidence>
<accession>A0A9Q1G260</accession>
<dbReference type="Proteomes" id="UP001152622">
    <property type="component" value="Chromosome 2"/>
</dbReference>
<sequence>MKKPQQVSTQVHMNTSRDDRAGSSDLLGKAVHRLTTIKSCVYKHVEKRSGPASRSRRRESESWSTAVPARHRRATFRALG</sequence>
<feature type="region of interest" description="Disordered" evidence="1">
    <location>
        <begin position="46"/>
        <end position="67"/>
    </location>
</feature>
<evidence type="ECO:0000313" key="3">
    <source>
        <dbReference type="Proteomes" id="UP001152622"/>
    </source>
</evidence>
<keyword evidence="3" id="KW-1185">Reference proteome</keyword>
<reference evidence="2" key="1">
    <citation type="journal article" date="2023" name="Science">
        <title>Genome structures resolve the early diversification of teleost fishes.</title>
        <authorList>
            <person name="Parey E."/>
            <person name="Louis A."/>
            <person name="Montfort J."/>
            <person name="Bouchez O."/>
            <person name="Roques C."/>
            <person name="Iampietro C."/>
            <person name="Lluch J."/>
            <person name="Castinel A."/>
            <person name="Donnadieu C."/>
            <person name="Desvignes T."/>
            <person name="Floi Bucao C."/>
            <person name="Jouanno E."/>
            <person name="Wen M."/>
            <person name="Mejri S."/>
            <person name="Dirks R."/>
            <person name="Jansen H."/>
            <person name="Henkel C."/>
            <person name="Chen W.J."/>
            <person name="Zahm M."/>
            <person name="Cabau C."/>
            <person name="Klopp C."/>
            <person name="Thompson A.W."/>
            <person name="Robinson-Rechavi M."/>
            <person name="Braasch I."/>
            <person name="Lecointre G."/>
            <person name="Bobe J."/>
            <person name="Postlethwait J.H."/>
            <person name="Berthelot C."/>
            <person name="Roest Crollius H."/>
            <person name="Guiguen Y."/>
        </authorList>
    </citation>
    <scope>NUCLEOTIDE SEQUENCE</scope>
    <source>
        <strain evidence="2">WJC10195</strain>
    </source>
</reference>
<evidence type="ECO:0000313" key="2">
    <source>
        <dbReference type="EMBL" id="KAJ8373856.1"/>
    </source>
</evidence>
<dbReference type="AlphaFoldDB" id="A0A9Q1G260"/>
<name>A0A9Q1G260_SYNKA</name>